<protein>
    <submittedName>
        <fullName evidence="1">Uncharacterized protein</fullName>
    </submittedName>
</protein>
<dbReference type="RefSeq" id="WP_263363822.1">
    <property type="nucleotide sequence ID" value="NZ_NBYY01000034.1"/>
</dbReference>
<dbReference type="GeneID" id="78828788"/>
<sequence>MNNLDAVFINIDDFCQTFLPAGKISNFFRYQIKKQAFSPLMLAK</sequence>
<keyword evidence="2" id="KW-1185">Reference proteome</keyword>
<dbReference type="EMBL" id="NBYY01000034">
    <property type="protein sequence ID" value="PCS21417.1"/>
    <property type="molecule type" value="Genomic_DNA"/>
</dbReference>
<dbReference type="Proteomes" id="UP000219020">
    <property type="component" value="Unassembled WGS sequence"/>
</dbReference>
<reference evidence="2" key="1">
    <citation type="submission" date="2017-04" db="EMBL/GenBank/DDBJ databases">
        <title>Genome evolution of the luminous symbionts of deep sea anglerfish.</title>
        <authorList>
            <person name="Hendry T.A."/>
        </authorList>
    </citation>
    <scope>NUCLEOTIDE SEQUENCE [LARGE SCALE GENOMIC DNA]</scope>
</reference>
<evidence type="ECO:0000313" key="1">
    <source>
        <dbReference type="EMBL" id="PCS21417.1"/>
    </source>
</evidence>
<comment type="caution">
    <text evidence="1">The sequence shown here is derived from an EMBL/GenBank/DDBJ whole genome shotgun (WGS) entry which is preliminary data.</text>
</comment>
<evidence type="ECO:0000313" key="2">
    <source>
        <dbReference type="Proteomes" id="UP000219020"/>
    </source>
</evidence>
<proteinExistence type="predicted"/>
<accession>A0A2A5SZS1</accession>
<dbReference type="AlphaFoldDB" id="A0A2A5SZS1"/>
<name>A0A2A5SZS1_9GAMM</name>
<organism evidence="1 2">
    <name type="scientific">Candidatus Enterovibrio escicola</name>
    <dbReference type="NCBI Taxonomy" id="1927127"/>
    <lineage>
        <taxon>Bacteria</taxon>
        <taxon>Pseudomonadati</taxon>
        <taxon>Pseudomonadota</taxon>
        <taxon>Gammaproteobacteria</taxon>
        <taxon>Vibrionales</taxon>
        <taxon>Vibrionaceae</taxon>
        <taxon>Enterovibrio</taxon>
    </lineage>
</organism>
<gene>
    <name evidence="1" type="ORF">BTN49_2956</name>
</gene>